<feature type="chain" id="PRO_5016448712" evidence="2">
    <location>
        <begin position="23"/>
        <end position="201"/>
    </location>
</feature>
<dbReference type="AlphaFoldDB" id="A0A316V4D1"/>
<keyword evidence="2" id="KW-0732">Signal</keyword>
<feature type="compositionally biased region" description="Low complexity" evidence="1">
    <location>
        <begin position="148"/>
        <end position="165"/>
    </location>
</feature>
<dbReference type="RefSeq" id="XP_025352682.1">
    <property type="nucleotide sequence ID" value="XM_025497947.1"/>
</dbReference>
<dbReference type="EMBL" id="KZ819606">
    <property type="protein sequence ID" value="PWN32380.1"/>
    <property type="molecule type" value="Genomic_DNA"/>
</dbReference>
<keyword evidence="4" id="KW-1185">Reference proteome</keyword>
<feature type="region of interest" description="Disordered" evidence="1">
    <location>
        <begin position="128"/>
        <end position="169"/>
    </location>
</feature>
<dbReference type="Proteomes" id="UP000245771">
    <property type="component" value="Unassembled WGS sequence"/>
</dbReference>
<feature type="compositionally biased region" description="Basic residues" evidence="1">
    <location>
        <begin position="129"/>
        <end position="139"/>
    </location>
</feature>
<evidence type="ECO:0000256" key="2">
    <source>
        <dbReference type="SAM" id="SignalP"/>
    </source>
</evidence>
<sequence>MKWTQSIVLICFALQQACTIQAYVMRLPDYSSIGYDEKGMNPLEDDELDNHQISTNGSMLGKPFHRSFSDLYRIGPLTSARKMKKVIKITDDGFEFDLVEEDDMESNLSQEGESDRSQARGEVQLVKRTGTRGGRRKRVAAQNRAMEAAKNAPAKNAPAKNAPAKGGMSKTKAGLLLAGGAAAGAAAIGMTNGSSPPAAAK</sequence>
<evidence type="ECO:0000313" key="3">
    <source>
        <dbReference type="EMBL" id="PWN32380.1"/>
    </source>
</evidence>
<evidence type="ECO:0000313" key="4">
    <source>
        <dbReference type="Proteomes" id="UP000245771"/>
    </source>
</evidence>
<name>A0A316V4D1_9BASI</name>
<feature type="signal peptide" evidence="2">
    <location>
        <begin position="1"/>
        <end position="22"/>
    </location>
</feature>
<dbReference type="InParanoid" id="A0A316V4D1"/>
<reference evidence="3 4" key="1">
    <citation type="journal article" date="2018" name="Mol. Biol. Evol.">
        <title>Broad Genomic Sampling Reveals a Smut Pathogenic Ancestry of the Fungal Clade Ustilaginomycotina.</title>
        <authorList>
            <person name="Kijpornyongpan T."/>
            <person name="Mondo S.J."/>
            <person name="Barry K."/>
            <person name="Sandor L."/>
            <person name="Lee J."/>
            <person name="Lipzen A."/>
            <person name="Pangilinan J."/>
            <person name="LaButti K."/>
            <person name="Hainaut M."/>
            <person name="Henrissat B."/>
            <person name="Grigoriev I.V."/>
            <person name="Spatafora J.W."/>
            <person name="Aime M.C."/>
        </authorList>
    </citation>
    <scope>NUCLEOTIDE SEQUENCE [LARGE SCALE GENOMIC DNA]</scope>
    <source>
        <strain evidence="3 4">MCA 3882</strain>
    </source>
</reference>
<gene>
    <name evidence="3" type="ORF">FA14DRAFT_158303</name>
</gene>
<protein>
    <submittedName>
        <fullName evidence="3">Uncharacterized protein</fullName>
    </submittedName>
</protein>
<evidence type="ECO:0000256" key="1">
    <source>
        <dbReference type="SAM" id="MobiDB-lite"/>
    </source>
</evidence>
<organism evidence="3 4">
    <name type="scientific">Meira miltonrushii</name>
    <dbReference type="NCBI Taxonomy" id="1280837"/>
    <lineage>
        <taxon>Eukaryota</taxon>
        <taxon>Fungi</taxon>
        <taxon>Dikarya</taxon>
        <taxon>Basidiomycota</taxon>
        <taxon>Ustilaginomycotina</taxon>
        <taxon>Exobasidiomycetes</taxon>
        <taxon>Exobasidiales</taxon>
        <taxon>Brachybasidiaceae</taxon>
        <taxon>Meira</taxon>
    </lineage>
</organism>
<dbReference type="GeneID" id="37019728"/>
<accession>A0A316V4D1</accession>
<proteinExistence type="predicted"/>